<protein>
    <submittedName>
        <fullName evidence="2">Uncharacterized protein</fullName>
    </submittedName>
</protein>
<feature type="region of interest" description="Disordered" evidence="1">
    <location>
        <begin position="47"/>
        <end position="68"/>
    </location>
</feature>
<dbReference type="EMBL" id="ML976195">
    <property type="protein sequence ID" value="KAF1936340.1"/>
    <property type="molecule type" value="Genomic_DNA"/>
</dbReference>
<keyword evidence="3" id="KW-1185">Reference proteome</keyword>
<reference evidence="2" key="1">
    <citation type="journal article" date="2020" name="Stud. Mycol.">
        <title>101 Dothideomycetes genomes: a test case for predicting lifestyles and emergence of pathogens.</title>
        <authorList>
            <person name="Haridas S."/>
            <person name="Albert R."/>
            <person name="Binder M."/>
            <person name="Bloem J."/>
            <person name="Labutti K."/>
            <person name="Salamov A."/>
            <person name="Andreopoulos B."/>
            <person name="Baker S."/>
            <person name="Barry K."/>
            <person name="Bills G."/>
            <person name="Bluhm B."/>
            <person name="Cannon C."/>
            <person name="Castanera R."/>
            <person name="Culley D."/>
            <person name="Daum C."/>
            <person name="Ezra D."/>
            <person name="Gonzalez J."/>
            <person name="Henrissat B."/>
            <person name="Kuo A."/>
            <person name="Liang C."/>
            <person name="Lipzen A."/>
            <person name="Lutzoni F."/>
            <person name="Magnuson J."/>
            <person name="Mondo S."/>
            <person name="Nolan M."/>
            <person name="Ohm R."/>
            <person name="Pangilinan J."/>
            <person name="Park H.-J."/>
            <person name="Ramirez L."/>
            <person name="Alfaro M."/>
            <person name="Sun H."/>
            <person name="Tritt A."/>
            <person name="Yoshinaga Y."/>
            <person name="Zwiers L.-H."/>
            <person name="Turgeon B."/>
            <person name="Goodwin S."/>
            <person name="Spatafora J."/>
            <person name="Crous P."/>
            <person name="Grigoriev I."/>
        </authorList>
    </citation>
    <scope>NUCLEOTIDE SEQUENCE</scope>
    <source>
        <strain evidence="2">CBS 161.51</strain>
    </source>
</reference>
<evidence type="ECO:0000256" key="1">
    <source>
        <dbReference type="SAM" id="MobiDB-lite"/>
    </source>
</evidence>
<sequence length="188" mass="20920">MTGLSIEGMNFDNLLTAPQQHNSDLDIMSDPTWFFPGRRLNVISEEGDASQKMNTGPEEPPPQPTSVAMTRNPAETVTKMLHANLPLASLETPEKTFFFPPGQSERLVTVGGYSNIASKAFFSGWLQVNVFCKNPSFLTSAFVHQDDDHTQTRWKLVFTLSTVLDRERLMNTVSSRPVTDHILFSAAS</sequence>
<name>A0A6A5S9P7_9PLEO</name>
<proteinExistence type="predicted"/>
<accession>A0A6A5S9P7</accession>
<gene>
    <name evidence="2" type="ORF">EJ02DRAFT_470525</name>
</gene>
<dbReference type="AlphaFoldDB" id="A0A6A5S9P7"/>
<organism evidence="2 3">
    <name type="scientific">Clathrospora elynae</name>
    <dbReference type="NCBI Taxonomy" id="706981"/>
    <lineage>
        <taxon>Eukaryota</taxon>
        <taxon>Fungi</taxon>
        <taxon>Dikarya</taxon>
        <taxon>Ascomycota</taxon>
        <taxon>Pezizomycotina</taxon>
        <taxon>Dothideomycetes</taxon>
        <taxon>Pleosporomycetidae</taxon>
        <taxon>Pleosporales</taxon>
        <taxon>Diademaceae</taxon>
        <taxon>Clathrospora</taxon>
    </lineage>
</organism>
<evidence type="ECO:0000313" key="2">
    <source>
        <dbReference type="EMBL" id="KAF1936340.1"/>
    </source>
</evidence>
<evidence type="ECO:0000313" key="3">
    <source>
        <dbReference type="Proteomes" id="UP000800038"/>
    </source>
</evidence>
<dbReference type="Proteomes" id="UP000800038">
    <property type="component" value="Unassembled WGS sequence"/>
</dbReference>